<protein>
    <submittedName>
        <fullName evidence="1">Uncharacterized protein</fullName>
    </submittedName>
</protein>
<gene>
    <name evidence="1" type="ORF">DSO57_1028816</name>
</gene>
<reference evidence="1" key="1">
    <citation type="submission" date="2022-04" db="EMBL/GenBank/DDBJ databases">
        <title>Genome of the entomopathogenic fungus Entomophthora muscae.</title>
        <authorList>
            <person name="Elya C."/>
            <person name="Lovett B.R."/>
            <person name="Lee E."/>
            <person name="Macias A.M."/>
            <person name="Hajek A.E."/>
            <person name="De Bivort B.L."/>
            <person name="Kasson M.T."/>
            <person name="De Fine Licht H.H."/>
            <person name="Stajich J.E."/>
        </authorList>
    </citation>
    <scope>NUCLEOTIDE SEQUENCE</scope>
    <source>
        <strain evidence="1">Berkeley</strain>
    </source>
</reference>
<sequence length="338" mass="38020">MLPNYLINVNLCLKRFLSGTESVLEHFLYAPQQNLLVHTLLFLRLPLLTSTPTTVLLPLVLTQNLALEKGFDSLQRRLYTGTPRIFAHIAASVTTLFQVVLTPVTLFLKSQRLTIRIQVSKISVKDQLSLTTLMITVYGPKGKSHVLVLLNKCVNVNFIDNSLVKPLGIPTKGSQRVHILNQATEESSILHEPIIIDLEGSPFRLSCNAIKLSYSLVLGFPWLKENFVNLDYDNNRVCFVCNNKICSLHYVSHDFLDHTTLVLCTISTPFLKKSLELTLMDFPYAIQSTKIVLVRRAVSYYLYTTHTISILTSTLEPLLLGGASSHFLNQPTIFSMTT</sequence>
<comment type="caution">
    <text evidence="1">The sequence shown here is derived from an EMBL/GenBank/DDBJ whole genome shotgun (WGS) entry which is preliminary data.</text>
</comment>
<evidence type="ECO:0000313" key="2">
    <source>
        <dbReference type="Proteomes" id="UP001165960"/>
    </source>
</evidence>
<name>A0ACC2S3E7_9FUNG</name>
<proteinExistence type="predicted"/>
<dbReference type="Proteomes" id="UP001165960">
    <property type="component" value="Unassembled WGS sequence"/>
</dbReference>
<accession>A0ACC2S3E7</accession>
<dbReference type="EMBL" id="QTSX02005865">
    <property type="protein sequence ID" value="KAJ9056839.1"/>
    <property type="molecule type" value="Genomic_DNA"/>
</dbReference>
<organism evidence="1 2">
    <name type="scientific">Entomophthora muscae</name>
    <dbReference type="NCBI Taxonomy" id="34485"/>
    <lineage>
        <taxon>Eukaryota</taxon>
        <taxon>Fungi</taxon>
        <taxon>Fungi incertae sedis</taxon>
        <taxon>Zoopagomycota</taxon>
        <taxon>Entomophthoromycotina</taxon>
        <taxon>Entomophthoromycetes</taxon>
        <taxon>Entomophthorales</taxon>
        <taxon>Entomophthoraceae</taxon>
        <taxon>Entomophthora</taxon>
    </lineage>
</organism>
<keyword evidence="2" id="KW-1185">Reference proteome</keyword>
<evidence type="ECO:0000313" key="1">
    <source>
        <dbReference type="EMBL" id="KAJ9056839.1"/>
    </source>
</evidence>